<dbReference type="Proteomes" id="UP000236447">
    <property type="component" value="Chromosome"/>
</dbReference>
<dbReference type="InterPro" id="IPR009683">
    <property type="entry name" value="Extensin-like_C"/>
</dbReference>
<dbReference type="AlphaFoldDB" id="A0A2I7IYY3"/>
<dbReference type="EMBL" id="CP010705">
    <property type="protein sequence ID" value="AUQ93639.1"/>
    <property type="molecule type" value="Genomic_DNA"/>
</dbReference>
<feature type="signal peptide" evidence="1">
    <location>
        <begin position="1"/>
        <end position="30"/>
    </location>
</feature>
<reference evidence="4 5" key="1">
    <citation type="journal article" date="2017" name="Front. Microbiol.">
        <title>Phaeobacter piscinae sp. nov., a species of the Roseobacter group and potential aquaculture probiont.</title>
        <authorList>
            <person name="Sonnenschein E.C."/>
            <person name="Phippen C.B.W."/>
            <person name="Nielsen K.F."/>
            <person name="Mateiu R.V."/>
            <person name="Melchiorsen J."/>
            <person name="Gram L."/>
            <person name="Overmann J."/>
            <person name="Freese H.M."/>
        </authorList>
    </citation>
    <scope>NUCLEOTIDE SEQUENCE [LARGE SCALE GENOMIC DNA]</scope>
    <source>
        <strain evidence="4 5">P88</strain>
    </source>
</reference>
<evidence type="ECO:0000256" key="1">
    <source>
        <dbReference type="SAM" id="SignalP"/>
    </source>
</evidence>
<feature type="domain" description="Extensin-like C-terminal" evidence="2">
    <location>
        <begin position="137"/>
        <end position="287"/>
    </location>
</feature>
<proteinExistence type="predicted"/>
<evidence type="ECO:0000313" key="5">
    <source>
        <dbReference type="Proteomes" id="UP000236447"/>
    </source>
</evidence>
<name>A0A2I7IYY3_9RHOB</name>
<organism evidence="4 5">
    <name type="scientific">Phaeobacter inhibens</name>
    <dbReference type="NCBI Taxonomy" id="221822"/>
    <lineage>
        <taxon>Bacteria</taxon>
        <taxon>Pseudomonadati</taxon>
        <taxon>Pseudomonadota</taxon>
        <taxon>Alphaproteobacteria</taxon>
        <taxon>Rhodobacterales</taxon>
        <taxon>Roseobacteraceae</taxon>
        <taxon>Phaeobacter</taxon>
    </lineage>
</organism>
<dbReference type="RefSeq" id="WP_027246769.1">
    <property type="nucleotide sequence ID" value="NZ_CBCSDS010000005.1"/>
</dbReference>
<dbReference type="EMBL" id="CP010725">
    <property type="protein sequence ID" value="AUQ99857.1"/>
    <property type="molecule type" value="Genomic_DNA"/>
</dbReference>
<keyword evidence="6" id="KW-1185">Reference proteome</keyword>
<evidence type="ECO:0000259" key="2">
    <source>
        <dbReference type="Pfam" id="PF06904"/>
    </source>
</evidence>
<feature type="chain" id="PRO_5044574455" evidence="1">
    <location>
        <begin position="31"/>
        <end position="287"/>
    </location>
</feature>
<accession>A0A2I7IYY3</accession>
<evidence type="ECO:0000313" key="6">
    <source>
        <dbReference type="Proteomes" id="UP000236536"/>
    </source>
</evidence>
<keyword evidence="1" id="KW-0732">Signal</keyword>
<reference evidence="5 6" key="2">
    <citation type="journal article" date="2017" name="Genome Biol. Evol.">
        <title>Trajectories and Drivers of Genome Evolution in Surface-Associated Marine Phaeobacter.</title>
        <authorList>
            <person name="Freese H.M."/>
            <person name="Sikorski J."/>
            <person name="Bunk B."/>
            <person name="Scheuner C."/>
            <person name="Meier-Kolthoff J.P."/>
            <person name="Sproer C."/>
            <person name="Gram L."/>
            <person name="Overmann J."/>
        </authorList>
    </citation>
    <scope>NUCLEOTIDE SEQUENCE [LARGE SCALE GENOMIC DNA]</scope>
    <source>
        <strain evidence="3 6">P66</strain>
        <strain evidence="4 5">P88</strain>
    </source>
</reference>
<evidence type="ECO:0000313" key="4">
    <source>
        <dbReference type="EMBL" id="AUQ99857.1"/>
    </source>
</evidence>
<sequence precursor="true">MRRGWTAGLRALSIAGGLTALIAASAGATAANAPETSLRPNARPDLVSGATVTAAALSVAAELRPQSRPQSEQAIALAALSLPLVPAGPDASLRPHLRPGDLAEKILFGKRKRRKTSVCGDIDIQGSKVGTVPGRLNGCGAKNAVRVRSVAGVTLSQQSVMTCDTARALKKWVERDVIKAFGRRDKVVSLRVAAHYSCRTRNNRPGAKISEHGRGKAIDISGFVLESGKVITVLKGWTARATRKGLRKMWKGACGPFGTVLGPLSDRYHLDHFHLDVARHRGGPYCR</sequence>
<dbReference type="Proteomes" id="UP000236536">
    <property type="component" value="Chromosome"/>
</dbReference>
<evidence type="ECO:0000313" key="3">
    <source>
        <dbReference type="EMBL" id="AUQ93639.1"/>
    </source>
</evidence>
<gene>
    <name evidence="3" type="ORF">PhaeoP66_00835</name>
    <name evidence="4" type="ORF">PhaeoP88_02502</name>
</gene>
<dbReference type="Pfam" id="PF06904">
    <property type="entry name" value="Extensin-like_C"/>
    <property type="match status" value="1"/>
</dbReference>
<reference evidence="3 6" key="3">
    <citation type="journal article" date="2017" name="Int. J. Syst. Evol. Microbiol.">
        <title>Adaptation of Surface-Associated Bacteria to the Open Ocean: A Genomically Distinct Subpopulation of Phaeobacter gallaeciensis Colonizes Pacific Mesozooplankton.</title>
        <authorList>
            <person name="Freese H.M."/>
            <person name="Methner A."/>
            <person name="Overmann J."/>
        </authorList>
    </citation>
    <scope>NUCLEOTIDE SEQUENCE [LARGE SCALE GENOMIC DNA]</scope>
    <source>
        <strain evidence="3 6">P66</strain>
    </source>
</reference>
<protein>
    <submittedName>
        <fullName evidence="4">Extensin-like protein</fullName>
    </submittedName>
</protein>